<name>A0A9X1DFU8_9SPHN</name>
<dbReference type="PANTHER" id="PTHR44688:SF16">
    <property type="entry name" value="DNA-BINDING TRANSCRIPTIONAL ACTIVATOR DEVR_DOSR"/>
    <property type="match status" value="1"/>
</dbReference>
<dbReference type="SUPFAM" id="SSF46894">
    <property type="entry name" value="C-terminal effector domain of the bipartite response regulators"/>
    <property type="match status" value="1"/>
</dbReference>
<dbReference type="PANTHER" id="PTHR44688">
    <property type="entry name" value="DNA-BINDING TRANSCRIPTIONAL ACTIVATOR DEVR_DOSR"/>
    <property type="match status" value="1"/>
</dbReference>
<dbReference type="GO" id="GO:0006355">
    <property type="term" value="P:regulation of DNA-templated transcription"/>
    <property type="evidence" value="ECO:0007669"/>
    <property type="project" value="InterPro"/>
</dbReference>
<dbReference type="Gene3D" id="1.10.10.10">
    <property type="entry name" value="Winged helix-like DNA-binding domain superfamily/Winged helix DNA-binding domain"/>
    <property type="match status" value="1"/>
</dbReference>
<gene>
    <name evidence="5" type="ORF">KK488_20060</name>
</gene>
<dbReference type="AlphaFoldDB" id="A0A9X1DFU8"/>
<dbReference type="CDD" id="cd06170">
    <property type="entry name" value="LuxR_C_like"/>
    <property type="match status" value="1"/>
</dbReference>
<dbReference type="Pfam" id="PF00196">
    <property type="entry name" value="GerE"/>
    <property type="match status" value="1"/>
</dbReference>
<dbReference type="InterPro" id="IPR000792">
    <property type="entry name" value="Tscrpt_reg_LuxR_C"/>
</dbReference>
<dbReference type="GO" id="GO:0003677">
    <property type="term" value="F:DNA binding"/>
    <property type="evidence" value="ECO:0007669"/>
    <property type="project" value="UniProtKB-KW"/>
</dbReference>
<accession>A0A9X1DFU8</accession>
<dbReference type="PROSITE" id="PS50043">
    <property type="entry name" value="HTH_LUXR_2"/>
    <property type="match status" value="1"/>
</dbReference>
<dbReference type="PROSITE" id="PS00622">
    <property type="entry name" value="HTH_LUXR_1"/>
    <property type="match status" value="1"/>
</dbReference>
<dbReference type="InterPro" id="IPR016032">
    <property type="entry name" value="Sig_transdc_resp-reg_C-effctor"/>
</dbReference>
<reference evidence="5" key="1">
    <citation type="submission" date="2021-05" db="EMBL/GenBank/DDBJ databases">
        <title>Genome of Sphingobium sp. strain.</title>
        <authorList>
            <person name="Fan R."/>
        </authorList>
    </citation>
    <scope>NUCLEOTIDE SEQUENCE</scope>
    <source>
        <strain evidence="5">H33</strain>
    </source>
</reference>
<dbReference type="InterPro" id="IPR036388">
    <property type="entry name" value="WH-like_DNA-bd_sf"/>
</dbReference>
<evidence type="ECO:0000256" key="3">
    <source>
        <dbReference type="ARBA" id="ARBA00023163"/>
    </source>
</evidence>
<keyword evidence="2" id="KW-0238">DNA-binding</keyword>
<proteinExistence type="predicted"/>
<evidence type="ECO:0000313" key="6">
    <source>
        <dbReference type="Proteomes" id="UP001138757"/>
    </source>
</evidence>
<comment type="caution">
    <text evidence="5">The sequence shown here is derived from an EMBL/GenBank/DDBJ whole genome shotgun (WGS) entry which is preliminary data.</text>
</comment>
<dbReference type="EMBL" id="JAHGAW010000016">
    <property type="protein sequence ID" value="MBT2189251.1"/>
    <property type="molecule type" value="Genomic_DNA"/>
</dbReference>
<protein>
    <submittedName>
        <fullName evidence="5">Helix-turn-helix transcriptional regulator</fullName>
    </submittedName>
</protein>
<dbReference type="SMART" id="SM00421">
    <property type="entry name" value="HTH_LUXR"/>
    <property type="match status" value="1"/>
</dbReference>
<feature type="domain" description="HTH luxR-type" evidence="4">
    <location>
        <begin position="197"/>
        <end position="259"/>
    </location>
</feature>
<dbReference type="PRINTS" id="PR00038">
    <property type="entry name" value="HTHLUXR"/>
</dbReference>
<dbReference type="Proteomes" id="UP001138757">
    <property type="component" value="Unassembled WGS sequence"/>
</dbReference>
<sequence>MSWTSIATRTHVDVRQLVALVDHVDDDLFDATLLDMLDEIAPVAEVNGFAFTERDRNPRPVGWHGARAGTALRVDRYTRGFHRFDPTLHSLPSARKGRETLVDLLTADSVSNDAYRKTCFEDPSFSQKISIAHGDGTDWTIMNVYFGEPCTSAGTIQQVVDLGLLVAPFLRRRAKSLELRRRDHGLERPDDRLARRLQRRFPSLTERERKVCALTMIGKSSGEIALALGIKPGTVLTYRRRAYERLGISSAASLVAEIL</sequence>
<organism evidence="5 6">
    <name type="scientific">Sphingobium nicotianae</name>
    <dbReference type="NCBI Taxonomy" id="2782607"/>
    <lineage>
        <taxon>Bacteria</taxon>
        <taxon>Pseudomonadati</taxon>
        <taxon>Pseudomonadota</taxon>
        <taxon>Alphaproteobacteria</taxon>
        <taxon>Sphingomonadales</taxon>
        <taxon>Sphingomonadaceae</taxon>
        <taxon>Sphingobium</taxon>
    </lineage>
</organism>
<keyword evidence="1" id="KW-0805">Transcription regulation</keyword>
<evidence type="ECO:0000259" key="4">
    <source>
        <dbReference type="PROSITE" id="PS50043"/>
    </source>
</evidence>
<dbReference type="RefSeq" id="WP_214625506.1">
    <property type="nucleotide sequence ID" value="NZ_JAHGAW010000016.1"/>
</dbReference>
<keyword evidence="3" id="KW-0804">Transcription</keyword>
<keyword evidence="6" id="KW-1185">Reference proteome</keyword>
<evidence type="ECO:0000256" key="1">
    <source>
        <dbReference type="ARBA" id="ARBA00023015"/>
    </source>
</evidence>
<evidence type="ECO:0000313" key="5">
    <source>
        <dbReference type="EMBL" id="MBT2189251.1"/>
    </source>
</evidence>
<evidence type="ECO:0000256" key="2">
    <source>
        <dbReference type="ARBA" id="ARBA00023125"/>
    </source>
</evidence>